<dbReference type="Proteomes" id="UP000815846">
    <property type="component" value="Unassembled WGS sequence"/>
</dbReference>
<accession>A0ABY3MZE2</accession>
<gene>
    <name evidence="2" type="ORF">CWS31_005270</name>
</gene>
<proteinExistence type="predicted"/>
<dbReference type="RefSeq" id="WP_101345133.1">
    <property type="nucleotide sequence ID" value="NZ_PJAI02000004.1"/>
</dbReference>
<comment type="caution">
    <text evidence="2">The sequence shown here is derived from an EMBL/GenBank/DDBJ whole genome shotgun (WGS) entry which is preliminary data.</text>
</comment>
<keyword evidence="3" id="KW-1185">Reference proteome</keyword>
<feature type="signal peptide" evidence="1">
    <location>
        <begin position="1"/>
        <end position="17"/>
    </location>
</feature>
<keyword evidence="1" id="KW-0732">Signal</keyword>
<dbReference type="PROSITE" id="PS51257">
    <property type="entry name" value="PROKAR_LIPOPROTEIN"/>
    <property type="match status" value="1"/>
</dbReference>
<evidence type="ECO:0008006" key="4">
    <source>
        <dbReference type="Google" id="ProtNLM"/>
    </source>
</evidence>
<dbReference type="EMBL" id="PJAI02000004">
    <property type="protein sequence ID" value="TYK66367.1"/>
    <property type="molecule type" value="Genomic_DNA"/>
</dbReference>
<evidence type="ECO:0000256" key="1">
    <source>
        <dbReference type="SAM" id="SignalP"/>
    </source>
</evidence>
<evidence type="ECO:0000313" key="3">
    <source>
        <dbReference type="Proteomes" id="UP000815846"/>
    </source>
</evidence>
<evidence type="ECO:0000313" key="2">
    <source>
        <dbReference type="EMBL" id="TYK66367.1"/>
    </source>
</evidence>
<reference evidence="2 3" key="1">
    <citation type="submission" date="2019-08" db="EMBL/GenBank/DDBJ databases">
        <title>Microbe sample from Colwellia echini.</title>
        <authorList>
            <person name="Christiansen L."/>
            <person name="Pathiraja D."/>
            <person name="Schultz-Johansen M."/>
            <person name="Choi I.-G."/>
            <person name="Stougaard P."/>
        </authorList>
    </citation>
    <scope>NUCLEOTIDE SEQUENCE [LARGE SCALE GENOMIC DNA]</scope>
    <source>
        <strain evidence="2 3">A3</strain>
    </source>
</reference>
<sequence>MKIPLKTLVITSSLLLASCVNQNTKISNNLMPTTNACAKLELIKNDYYTNFSSLKSEEIVGRMSNMWKAKYQLFGENCQIFSWGGAQHTYSCNVIAPDEEAAKKYYENAKKVTQQCLGDEWKFEESNRARDNGLKATFTNVDASPKDLVTFSTQLIPSPGLFSTTWTLYYYIGNIQEPKS</sequence>
<protein>
    <recommendedName>
        <fullName evidence="4">Lipoprotein</fullName>
    </recommendedName>
</protein>
<name>A0ABY3MZE2_9GAMM</name>
<feature type="chain" id="PRO_5046485915" description="Lipoprotein" evidence="1">
    <location>
        <begin position="18"/>
        <end position="180"/>
    </location>
</feature>
<organism evidence="2 3">
    <name type="scientific">Colwellia echini</name>
    <dbReference type="NCBI Taxonomy" id="1982103"/>
    <lineage>
        <taxon>Bacteria</taxon>
        <taxon>Pseudomonadati</taxon>
        <taxon>Pseudomonadota</taxon>
        <taxon>Gammaproteobacteria</taxon>
        <taxon>Alteromonadales</taxon>
        <taxon>Colwelliaceae</taxon>
        <taxon>Colwellia</taxon>
    </lineage>
</organism>